<evidence type="ECO:0000313" key="2">
    <source>
        <dbReference type="EMBL" id="KAF5940513.1"/>
    </source>
</evidence>
<organism evidence="2 3">
    <name type="scientific">Camellia sinensis</name>
    <name type="common">Tea plant</name>
    <name type="synonym">Thea sinensis</name>
    <dbReference type="NCBI Taxonomy" id="4442"/>
    <lineage>
        <taxon>Eukaryota</taxon>
        <taxon>Viridiplantae</taxon>
        <taxon>Streptophyta</taxon>
        <taxon>Embryophyta</taxon>
        <taxon>Tracheophyta</taxon>
        <taxon>Spermatophyta</taxon>
        <taxon>Magnoliopsida</taxon>
        <taxon>eudicotyledons</taxon>
        <taxon>Gunneridae</taxon>
        <taxon>Pentapetalae</taxon>
        <taxon>asterids</taxon>
        <taxon>Ericales</taxon>
        <taxon>Theaceae</taxon>
        <taxon>Camellia</taxon>
    </lineage>
</organism>
<comment type="caution">
    <text evidence="2">The sequence shown here is derived from an EMBL/GenBank/DDBJ whole genome shotgun (WGS) entry which is preliminary data.</text>
</comment>
<proteinExistence type="predicted"/>
<feature type="compositionally biased region" description="Low complexity" evidence="1">
    <location>
        <begin position="1"/>
        <end position="13"/>
    </location>
</feature>
<dbReference type="EMBL" id="JACBKZ010000010">
    <property type="protein sequence ID" value="KAF5940513.1"/>
    <property type="molecule type" value="Genomic_DNA"/>
</dbReference>
<feature type="region of interest" description="Disordered" evidence="1">
    <location>
        <begin position="1"/>
        <end position="32"/>
    </location>
</feature>
<dbReference type="Proteomes" id="UP000593564">
    <property type="component" value="Unassembled WGS sequence"/>
</dbReference>
<evidence type="ECO:0000313" key="3">
    <source>
        <dbReference type="Proteomes" id="UP000593564"/>
    </source>
</evidence>
<gene>
    <name evidence="2" type="ORF">HYC85_021680</name>
</gene>
<reference evidence="2 3" key="2">
    <citation type="submission" date="2020-07" db="EMBL/GenBank/DDBJ databases">
        <title>Genome assembly of wild tea tree DASZ reveals pedigree and selection history of tea varieties.</title>
        <authorList>
            <person name="Zhang W."/>
        </authorList>
    </citation>
    <scope>NUCLEOTIDE SEQUENCE [LARGE SCALE GENOMIC DNA]</scope>
    <source>
        <strain evidence="3">cv. G240</strain>
        <tissue evidence="2">Leaf</tissue>
    </source>
</reference>
<name>A0A7J7GIA6_CAMSI</name>
<evidence type="ECO:0000256" key="1">
    <source>
        <dbReference type="SAM" id="MobiDB-lite"/>
    </source>
</evidence>
<protein>
    <submittedName>
        <fullName evidence="2">Uncharacterized protein</fullName>
    </submittedName>
</protein>
<sequence>MGAAAVAEANSSAMQFQSFPPPDLLSRTSSQSQDLRLSLQSFQDPILLHQQQQHNTTNSHSIRLNKNKQFSLEPPHSGSMLIPVAGPSTSHRKLADSRECLLGMPAETPPALVVVVDLSSTRRQRRSCCNRCSAKTSFFHRGDPFSPVTPNQFVLGSTRRQFLPPTTTTTIKACPSTHPRSRASDSPRSVDFPGFAFQHEFRVKMRSTTAFPTSRPLLPLIRTIDLSSKTKSISLYQVNLQLIISLFHSIFHV</sequence>
<keyword evidence="3" id="KW-1185">Reference proteome</keyword>
<reference evidence="3" key="1">
    <citation type="journal article" date="2020" name="Nat. Commun.">
        <title>Genome assembly of wild tea tree DASZ reveals pedigree and selection history of tea varieties.</title>
        <authorList>
            <person name="Zhang W."/>
            <person name="Zhang Y."/>
            <person name="Qiu H."/>
            <person name="Guo Y."/>
            <person name="Wan H."/>
            <person name="Zhang X."/>
            <person name="Scossa F."/>
            <person name="Alseekh S."/>
            <person name="Zhang Q."/>
            <person name="Wang P."/>
            <person name="Xu L."/>
            <person name="Schmidt M.H."/>
            <person name="Jia X."/>
            <person name="Li D."/>
            <person name="Zhu A."/>
            <person name="Guo F."/>
            <person name="Chen W."/>
            <person name="Ni D."/>
            <person name="Usadel B."/>
            <person name="Fernie A.R."/>
            <person name="Wen W."/>
        </authorList>
    </citation>
    <scope>NUCLEOTIDE SEQUENCE [LARGE SCALE GENOMIC DNA]</scope>
    <source>
        <strain evidence="3">cv. G240</strain>
    </source>
</reference>
<accession>A0A7J7GIA6</accession>
<dbReference type="AlphaFoldDB" id="A0A7J7GIA6"/>